<gene>
    <name evidence="2" type="primary">185</name>
    <name evidence="2" type="ORF">SEA_FAUST_185</name>
</gene>
<name>A0A7G9UZ02_9CAUD</name>
<feature type="transmembrane region" description="Helical" evidence="1">
    <location>
        <begin position="6"/>
        <end position="25"/>
    </location>
</feature>
<evidence type="ECO:0000313" key="2">
    <source>
        <dbReference type="EMBL" id="QNN99257.1"/>
    </source>
</evidence>
<sequence length="71" mass="7579">MLELFLIAWLIGAAIAFVSCSAWLYTAFTRGGIRDGLLALCAVTTIAALFVPLSLFGIVLMVSEKVKGKES</sequence>
<keyword evidence="1" id="KW-0812">Transmembrane</keyword>
<proteinExistence type="predicted"/>
<evidence type="ECO:0000313" key="3">
    <source>
        <dbReference type="Proteomes" id="UP000516151"/>
    </source>
</evidence>
<evidence type="ECO:0000256" key="1">
    <source>
        <dbReference type="SAM" id="Phobius"/>
    </source>
</evidence>
<feature type="transmembrane region" description="Helical" evidence="1">
    <location>
        <begin position="37"/>
        <end position="62"/>
    </location>
</feature>
<keyword evidence="3" id="KW-1185">Reference proteome</keyword>
<keyword evidence="1" id="KW-1133">Transmembrane helix</keyword>
<reference evidence="2 3" key="1">
    <citation type="submission" date="2020-06" db="EMBL/GenBank/DDBJ databases">
        <authorList>
            <person name="Arora M.N."/>
            <person name="Dalling M.T."/>
            <person name="Dawson S.P.M."/>
            <person name="Elia S.N."/>
            <person name="Burke B."/>
            <person name="Shaffer C.D."/>
            <person name="Weston-Hafer K.A."/>
            <person name="Garlena R.A."/>
            <person name="Russell D.A."/>
            <person name="Pope W.H."/>
            <person name="Jacobs-Sera D."/>
            <person name="Hatfull G.F."/>
        </authorList>
    </citation>
    <scope>NUCLEOTIDE SEQUENCE [LARGE SCALE GENOMIC DNA]</scope>
</reference>
<organism evidence="2 3">
    <name type="scientific">Streptomyces phage Faust</name>
    <dbReference type="NCBI Taxonomy" id="2767565"/>
    <lineage>
        <taxon>Viruses</taxon>
        <taxon>Duplodnaviria</taxon>
        <taxon>Heunggongvirae</taxon>
        <taxon>Uroviricota</taxon>
        <taxon>Caudoviricetes</taxon>
        <taxon>Stanwilliamsviridae</taxon>
        <taxon>Loccivirinae</taxon>
        <taxon>Faustvirus</taxon>
        <taxon>Faustvirus faust</taxon>
    </lineage>
</organism>
<protein>
    <submittedName>
        <fullName evidence="2">Uncharacterized protein</fullName>
    </submittedName>
</protein>
<dbReference type="Proteomes" id="UP000516151">
    <property type="component" value="Segment"/>
</dbReference>
<dbReference type="EMBL" id="MT684598">
    <property type="protein sequence ID" value="QNN99257.1"/>
    <property type="molecule type" value="Genomic_DNA"/>
</dbReference>
<dbReference type="KEGG" id="vg:77927480"/>
<dbReference type="GeneID" id="77927480"/>
<accession>A0A7G9UZ02</accession>
<keyword evidence="1" id="KW-0472">Membrane</keyword>
<dbReference type="RefSeq" id="YP_010651764.1">
    <property type="nucleotide sequence ID" value="NC_070783.1"/>
</dbReference>